<accession>A0A951P810</accession>
<evidence type="ECO:0000313" key="3">
    <source>
        <dbReference type="Proteomes" id="UP000707356"/>
    </source>
</evidence>
<feature type="transmembrane region" description="Helical" evidence="1">
    <location>
        <begin position="20"/>
        <end position="43"/>
    </location>
</feature>
<reference evidence="2" key="1">
    <citation type="submission" date="2021-05" db="EMBL/GenBank/DDBJ databases">
        <authorList>
            <person name="Pietrasiak N."/>
            <person name="Ward R."/>
            <person name="Stajich J.E."/>
            <person name="Kurbessoian T."/>
        </authorList>
    </citation>
    <scope>NUCLEOTIDE SEQUENCE</scope>
    <source>
        <strain evidence="2">GSE-TBD4-15B</strain>
    </source>
</reference>
<feature type="transmembrane region" description="Helical" evidence="1">
    <location>
        <begin position="132"/>
        <end position="165"/>
    </location>
</feature>
<evidence type="ECO:0000256" key="1">
    <source>
        <dbReference type="SAM" id="Phobius"/>
    </source>
</evidence>
<feature type="transmembrane region" description="Helical" evidence="1">
    <location>
        <begin position="171"/>
        <end position="196"/>
    </location>
</feature>
<dbReference type="EMBL" id="JAHHHV010000018">
    <property type="protein sequence ID" value="MBW4464666.1"/>
    <property type="molecule type" value="Genomic_DNA"/>
</dbReference>
<dbReference type="Proteomes" id="UP000707356">
    <property type="component" value="Unassembled WGS sequence"/>
</dbReference>
<name>A0A951P810_9CYAN</name>
<comment type="caution">
    <text evidence="2">The sequence shown here is derived from an EMBL/GenBank/DDBJ whole genome shotgun (WGS) entry which is preliminary data.</text>
</comment>
<keyword evidence="1" id="KW-0472">Membrane</keyword>
<gene>
    <name evidence="2" type="ORF">KME07_04405</name>
</gene>
<keyword evidence="1" id="KW-0812">Transmembrane</keyword>
<proteinExistence type="predicted"/>
<reference evidence="2" key="2">
    <citation type="journal article" date="2022" name="Microbiol. Resour. Announc.">
        <title>Metagenome Sequencing to Explore Phylogenomics of Terrestrial Cyanobacteria.</title>
        <authorList>
            <person name="Ward R.D."/>
            <person name="Stajich J.E."/>
            <person name="Johansen J.R."/>
            <person name="Huntemann M."/>
            <person name="Clum A."/>
            <person name="Foster B."/>
            <person name="Foster B."/>
            <person name="Roux S."/>
            <person name="Palaniappan K."/>
            <person name="Varghese N."/>
            <person name="Mukherjee S."/>
            <person name="Reddy T.B.K."/>
            <person name="Daum C."/>
            <person name="Copeland A."/>
            <person name="Chen I.A."/>
            <person name="Ivanova N.N."/>
            <person name="Kyrpides N.C."/>
            <person name="Shapiro N."/>
            <person name="Eloe-Fadrosh E.A."/>
            <person name="Pietrasiak N."/>
        </authorList>
    </citation>
    <scope>NUCLEOTIDE SEQUENCE</scope>
    <source>
        <strain evidence="2">GSE-TBD4-15B</strain>
    </source>
</reference>
<organism evidence="2 3">
    <name type="scientific">Pegethrix bostrychoides GSE-TBD4-15B</name>
    <dbReference type="NCBI Taxonomy" id="2839662"/>
    <lineage>
        <taxon>Bacteria</taxon>
        <taxon>Bacillati</taxon>
        <taxon>Cyanobacteriota</taxon>
        <taxon>Cyanophyceae</taxon>
        <taxon>Oculatellales</taxon>
        <taxon>Oculatellaceae</taxon>
        <taxon>Pegethrix</taxon>
    </lineage>
</organism>
<evidence type="ECO:0000313" key="2">
    <source>
        <dbReference type="EMBL" id="MBW4464666.1"/>
    </source>
</evidence>
<feature type="transmembrane region" description="Helical" evidence="1">
    <location>
        <begin position="88"/>
        <end position="111"/>
    </location>
</feature>
<protein>
    <submittedName>
        <fullName evidence="2">Uncharacterized protein</fullName>
    </submittedName>
</protein>
<keyword evidence="1" id="KW-1133">Transmembrane helix</keyword>
<sequence length="234" mass="27241">MSTKREWLYRSRWLITKAVLFTSGVLLGFPLGWIVGAIVFFGLTQTVSDCNWINFLRSFSIISRGNACEITHDELSLAFGFFTTWGEFLGIGFLTWKLGEAHQLFYYLLNLKAVHRMTFIRVRKYVHEPNNFFADAVFSLIYVFASTCIPLVLAFTAGWIMFLMFFHVLSWISLIAVICGSFYVWLWGVECVYMLLYPHRIEKELKQAHLYISAIEAFEQEQLKRKRLLQGGKP</sequence>
<dbReference type="AlphaFoldDB" id="A0A951P810"/>